<proteinExistence type="predicted"/>
<dbReference type="Proteomes" id="UP000075288">
    <property type="component" value="Unassembled WGS sequence"/>
</dbReference>
<evidence type="ECO:0000313" key="1">
    <source>
        <dbReference type="EMBL" id="KYC60851.1"/>
    </source>
</evidence>
<reference evidence="3 4" key="1">
    <citation type="submission" date="2016-01" db="EMBL/GenBank/DDBJ databases">
        <title>Genome Sequences of Twelve Sporeforming Bacillus Species Isolated from Foods.</title>
        <authorList>
            <person name="Berendsen E.M."/>
            <person name="Wells-Bennik M.H."/>
            <person name="Krawcyk A.O."/>
            <person name="De Jong A."/>
            <person name="Holsappel S."/>
            <person name="Eijlander R.T."/>
            <person name="Kuipers O.P."/>
        </authorList>
    </citation>
    <scope>NUCLEOTIDE SEQUENCE [LARGE SCALE GENOMIC DNA]</scope>
    <source>
        <strain evidence="1 3">B4098</strain>
        <strain evidence="2 4">B4099</strain>
    </source>
</reference>
<evidence type="ECO:0000313" key="4">
    <source>
        <dbReference type="Proteomes" id="UP000075304"/>
    </source>
</evidence>
<protein>
    <submittedName>
        <fullName evidence="2">Uncharacterized protein</fullName>
    </submittedName>
</protein>
<evidence type="ECO:0000313" key="3">
    <source>
        <dbReference type="Proteomes" id="UP000075288"/>
    </source>
</evidence>
<dbReference type="EMBL" id="LQYG01000083">
    <property type="protein sequence ID" value="KYC60851.1"/>
    <property type="molecule type" value="Genomic_DNA"/>
</dbReference>
<dbReference type="AlphaFoldDB" id="A0A150KGL2"/>
<accession>A0A150KGL2</accession>
<name>A0A150KGL2_HEYCO</name>
<gene>
    <name evidence="1" type="ORF">B4098_3095</name>
    <name evidence="2" type="ORF">B4099_3159</name>
</gene>
<dbReference type="PATRIC" id="fig|1398.25.peg.2627"/>
<dbReference type="EMBL" id="LQYI01000042">
    <property type="protein sequence ID" value="KYC69883.1"/>
    <property type="molecule type" value="Genomic_DNA"/>
</dbReference>
<sequence>MIPDGGMLHKLQGKRIRFKLRRLGIVNLFSGADVCPGLFLCRKLKHFKSL</sequence>
<evidence type="ECO:0000313" key="2">
    <source>
        <dbReference type="EMBL" id="KYC69883.1"/>
    </source>
</evidence>
<dbReference type="Proteomes" id="UP000075304">
    <property type="component" value="Unassembled WGS sequence"/>
</dbReference>
<comment type="caution">
    <text evidence="2">The sequence shown here is derived from an EMBL/GenBank/DDBJ whole genome shotgun (WGS) entry which is preliminary data.</text>
</comment>
<organism evidence="2 4">
    <name type="scientific">Heyndrickxia coagulans</name>
    <name type="common">Weizmannia coagulans</name>
    <dbReference type="NCBI Taxonomy" id="1398"/>
    <lineage>
        <taxon>Bacteria</taxon>
        <taxon>Bacillati</taxon>
        <taxon>Bacillota</taxon>
        <taxon>Bacilli</taxon>
        <taxon>Bacillales</taxon>
        <taxon>Bacillaceae</taxon>
        <taxon>Heyndrickxia</taxon>
    </lineage>
</organism>